<dbReference type="Gene3D" id="3.30.70.100">
    <property type="match status" value="1"/>
</dbReference>
<feature type="domain" description="NIPSNAP" evidence="1">
    <location>
        <begin position="15"/>
        <end position="100"/>
    </location>
</feature>
<dbReference type="SUPFAM" id="SSF54909">
    <property type="entry name" value="Dimeric alpha+beta barrel"/>
    <property type="match status" value="1"/>
</dbReference>
<comment type="caution">
    <text evidence="2">The sequence shown here is derived from an EMBL/GenBank/DDBJ whole genome shotgun (WGS) entry which is preliminary data.</text>
</comment>
<dbReference type="InterPro" id="IPR012577">
    <property type="entry name" value="NIPSNAP"/>
</dbReference>
<dbReference type="EMBL" id="LAZR01013463">
    <property type="protein sequence ID" value="KKM21853.1"/>
    <property type="molecule type" value="Genomic_DNA"/>
</dbReference>
<sequence>MIYLEQTLNLLPAHQENLDKFVELAQEKLIPACERLGTRIVVAWFSHVEWFCQVTQIMEFNDMEALKKFRIEASKDIGWGEYTAQLEEIAPERRSRLLEPLGPIPPETLHNAIEASKKSPIKVYGVATLEVNPDMMAQFIQGFALSIKNKLPTSDLIIASWRPIGGSPNEVIDLWKMYVPPQGYQPADDASKQFFRPLRQIAPKEHYIGVSILPYSQLR</sequence>
<protein>
    <recommendedName>
        <fullName evidence="1">NIPSNAP domain-containing protein</fullName>
    </recommendedName>
</protein>
<name>A0A0F9KI49_9ZZZZ</name>
<organism evidence="2">
    <name type="scientific">marine sediment metagenome</name>
    <dbReference type="NCBI Taxonomy" id="412755"/>
    <lineage>
        <taxon>unclassified sequences</taxon>
        <taxon>metagenomes</taxon>
        <taxon>ecological metagenomes</taxon>
    </lineage>
</organism>
<dbReference type="Pfam" id="PF07978">
    <property type="entry name" value="NIPSNAP"/>
    <property type="match status" value="1"/>
</dbReference>
<dbReference type="AlphaFoldDB" id="A0A0F9KI49"/>
<accession>A0A0F9KI49</accession>
<dbReference type="InterPro" id="IPR011008">
    <property type="entry name" value="Dimeric_a/b-barrel"/>
</dbReference>
<evidence type="ECO:0000313" key="2">
    <source>
        <dbReference type="EMBL" id="KKM21853.1"/>
    </source>
</evidence>
<reference evidence="2" key="1">
    <citation type="journal article" date="2015" name="Nature">
        <title>Complex archaea that bridge the gap between prokaryotes and eukaryotes.</title>
        <authorList>
            <person name="Spang A."/>
            <person name="Saw J.H."/>
            <person name="Jorgensen S.L."/>
            <person name="Zaremba-Niedzwiedzka K."/>
            <person name="Martijn J."/>
            <person name="Lind A.E."/>
            <person name="van Eijk R."/>
            <person name="Schleper C."/>
            <person name="Guy L."/>
            <person name="Ettema T.J."/>
        </authorList>
    </citation>
    <scope>NUCLEOTIDE SEQUENCE</scope>
</reference>
<evidence type="ECO:0000259" key="1">
    <source>
        <dbReference type="Pfam" id="PF07978"/>
    </source>
</evidence>
<proteinExistence type="predicted"/>
<gene>
    <name evidence="2" type="ORF">LCGC14_1631280</name>
</gene>